<keyword evidence="2" id="KW-0812">Transmembrane</keyword>
<evidence type="ECO:0000313" key="4">
    <source>
        <dbReference type="Proteomes" id="UP000650467"/>
    </source>
</evidence>
<evidence type="ECO:0000256" key="1">
    <source>
        <dbReference type="SAM" id="MobiDB-lite"/>
    </source>
</evidence>
<proteinExistence type="predicted"/>
<feature type="compositionally biased region" description="Polar residues" evidence="1">
    <location>
        <begin position="14"/>
        <end position="29"/>
    </location>
</feature>
<name>A0A835VTI1_CHLIN</name>
<reference evidence="3" key="1">
    <citation type="journal article" date="2020" name="bioRxiv">
        <title>Comparative genomics of Chlamydomonas.</title>
        <authorList>
            <person name="Craig R.J."/>
            <person name="Hasan A.R."/>
            <person name="Ness R.W."/>
            <person name="Keightley P.D."/>
        </authorList>
    </citation>
    <scope>NUCLEOTIDE SEQUENCE</scope>
    <source>
        <strain evidence="3">SAG 7.73</strain>
    </source>
</reference>
<feature type="compositionally biased region" description="Basic and acidic residues" evidence="1">
    <location>
        <begin position="53"/>
        <end position="65"/>
    </location>
</feature>
<organism evidence="3 4">
    <name type="scientific">Chlamydomonas incerta</name>
    <dbReference type="NCBI Taxonomy" id="51695"/>
    <lineage>
        <taxon>Eukaryota</taxon>
        <taxon>Viridiplantae</taxon>
        <taxon>Chlorophyta</taxon>
        <taxon>core chlorophytes</taxon>
        <taxon>Chlorophyceae</taxon>
        <taxon>CS clade</taxon>
        <taxon>Chlamydomonadales</taxon>
        <taxon>Chlamydomonadaceae</taxon>
        <taxon>Chlamydomonas</taxon>
    </lineage>
</organism>
<evidence type="ECO:0000313" key="3">
    <source>
        <dbReference type="EMBL" id="KAG2425293.1"/>
    </source>
</evidence>
<feature type="compositionally biased region" description="Polar residues" evidence="1">
    <location>
        <begin position="66"/>
        <end position="89"/>
    </location>
</feature>
<feature type="compositionally biased region" description="Basic and acidic residues" evidence="1">
    <location>
        <begin position="105"/>
        <end position="136"/>
    </location>
</feature>
<sequence length="193" mass="20757">MSSSSKPSSKSKQPAVTVSAKQDAGSSSPLTILAIAVAGGIGYFAWKRWKQWKADEEAARKEQPADSKSSGTKGSNFSFDKPQASTSGRSAPAASQRPTRQQQSKQEKPKSQKQLRKEAKQGKKDAKAQAARDAEHSAVNAAIAKRAKELGMGAEVAAAERDAPQRYSVVDYEGVAKAMDRITEWQATGKKKY</sequence>
<protein>
    <submittedName>
        <fullName evidence="3">Uncharacterized protein</fullName>
    </submittedName>
</protein>
<feature type="compositionally biased region" description="Low complexity" evidence="1">
    <location>
        <begin position="1"/>
        <end position="12"/>
    </location>
</feature>
<keyword evidence="2" id="KW-1133">Transmembrane helix</keyword>
<accession>A0A835VTI1</accession>
<dbReference type="EMBL" id="JAEHOC010000057">
    <property type="protein sequence ID" value="KAG2425293.1"/>
    <property type="molecule type" value="Genomic_DNA"/>
</dbReference>
<evidence type="ECO:0000256" key="2">
    <source>
        <dbReference type="SAM" id="Phobius"/>
    </source>
</evidence>
<dbReference type="Proteomes" id="UP000650467">
    <property type="component" value="Unassembled WGS sequence"/>
</dbReference>
<feature type="transmembrane region" description="Helical" evidence="2">
    <location>
        <begin position="28"/>
        <end position="46"/>
    </location>
</feature>
<dbReference type="AlphaFoldDB" id="A0A835VTI1"/>
<gene>
    <name evidence="3" type="ORF">HXX76_013874</name>
</gene>
<keyword evidence="4" id="KW-1185">Reference proteome</keyword>
<comment type="caution">
    <text evidence="3">The sequence shown here is derived from an EMBL/GenBank/DDBJ whole genome shotgun (WGS) entry which is preliminary data.</text>
</comment>
<feature type="region of interest" description="Disordered" evidence="1">
    <location>
        <begin position="1"/>
        <end position="29"/>
    </location>
</feature>
<dbReference type="OrthoDB" id="541541at2759"/>
<keyword evidence="2" id="KW-0472">Membrane</keyword>
<feature type="region of interest" description="Disordered" evidence="1">
    <location>
        <begin position="53"/>
        <end position="138"/>
    </location>
</feature>